<dbReference type="PANTHER" id="PTHR15954:SF4">
    <property type="entry name" value="VACUOLAR PROTEIN SORTING-ASSOCIATED PROTEIN 51 HOMOLOG"/>
    <property type="match status" value="1"/>
</dbReference>
<evidence type="ECO:0000313" key="5">
    <source>
        <dbReference type="Proteomes" id="UP000664521"/>
    </source>
</evidence>
<dbReference type="OrthoDB" id="203678at2759"/>
<dbReference type="GO" id="GO:0042147">
    <property type="term" value="P:retrograde transport, endosome to Golgi"/>
    <property type="evidence" value="ECO:0007669"/>
    <property type="project" value="UniProtKB-UniRule"/>
</dbReference>
<comment type="subcellular location">
    <subcellularLocation>
        <location evidence="2">Golgi apparatus</location>
        <location evidence="2">trans-Golgi network</location>
    </subcellularLocation>
</comment>
<accession>A0A8H3FFU0</accession>
<evidence type="ECO:0000313" key="4">
    <source>
        <dbReference type="EMBL" id="CAF9920106.1"/>
    </source>
</evidence>
<dbReference type="InterPro" id="IPR014812">
    <property type="entry name" value="Vps51"/>
</dbReference>
<keyword evidence="2" id="KW-0445">Lipid transport</keyword>
<evidence type="ECO:0000256" key="3">
    <source>
        <dbReference type="SAM" id="MobiDB-lite"/>
    </source>
</evidence>
<dbReference type="Pfam" id="PF08700">
    <property type="entry name" value="VPS51_Exo84_N"/>
    <property type="match status" value="1"/>
</dbReference>
<organism evidence="4 5">
    <name type="scientific">Heterodermia speciosa</name>
    <dbReference type="NCBI Taxonomy" id="116794"/>
    <lineage>
        <taxon>Eukaryota</taxon>
        <taxon>Fungi</taxon>
        <taxon>Dikarya</taxon>
        <taxon>Ascomycota</taxon>
        <taxon>Pezizomycotina</taxon>
        <taxon>Lecanoromycetes</taxon>
        <taxon>OSLEUM clade</taxon>
        <taxon>Lecanoromycetidae</taxon>
        <taxon>Caliciales</taxon>
        <taxon>Physciaceae</taxon>
        <taxon>Heterodermia</taxon>
    </lineage>
</organism>
<reference evidence="4" key="1">
    <citation type="submission" date="2021-03" db="EMBL/GenBank/DDBJ databases">
        <authorList>
            <person name="Tagirdzhanova G."/>
        </authorList>
    </citation>
    <scope>NUCLEOTIDE SEQUENCE</scope>
</reference>
<comment type="subunit">
    <text evidence="2">Component of the Golgi-associated retrograde protein (GARP) complex.</text>
</comment>
<dbReference type="GO" id="GO:0000938">
    <property type="term" value="C:GARP complex"/>
    <property type="evidence" value="ECO:0007669"/>
    <property type="project" value="UniProtKB-UniRule"/>
</dbReference>
<sequence length="242" mass="26234">MTTITSPRLSVTSLTSPTPTSSTPPTPSISRTASPARQPTTRRNRAALRDYYNLKAAAPIDATSSASEHEEIEVKESELDAESFDAETIAEIKGLDGERKALVYDNYSKLITATDTIRKMRNNMDPLTPTTSTLAPAISHIAETARALAGSLQDRSVRPSANNSAEDPVVRSKKQQQATVRWVLSTPQRLQTLLEAGNLADAINDWREVGMLLQQWEGVAGVSELKNACLQVLGQDSSEKAS</sequence>
<dbReference type="GO" id="GO:0006869">
    <property type="term" value="P:lipid transport"/>
    <property type="evidence" value="ECO:0007669"/>
    <property type="project" value="UniProtKB-UniRule"/>
</dbReference>
<keyword evidence="2" id="KW-0813">Transport</keyword>
<comment type="caution">
    <text evidence="4">The sequence shown here is derived from an EMBL/GenBank/DDBJ whole genome shotgun (WGS) entry which is preliminary data.</text>
</comment>
<dbReference type="PANTHER" id="PTHR15954">
    <property type="entry name" value="VACUOLAR PROTEIN SORTING-ASSOCIATED PROTEIN 51 HOMOLOG"/>
    <property type="match status" value="1"/>
</dbReference>
<comment type="similarity">
    <text evidence="1 2">Belongs to the VPS51 family.</text>
</comment>
<dbReference type="AlphaFoldDB" id="A0A8H3FFU0"/>
<dbReference type="Proteomes" id="UP000664521">
    <property type="component" value="Unassembled WGS sequence"/>
</dbReference>
<feature type="region of interest" description="Disordered" evidence="3">
    <location>
        <begin position="152"/>
        <end position="172"/>
    </location>
</feature>
<dbReference type="GO" id="GO:1990745">
    <property type="term" value="C:EARP complex"/>
    <property type="evidence" value="ECO:0007669"/>
    <property type="project" value="TreeGrafter"/>
</dbReference>
<feature type="compositionally biased region" description="Low complexity" evidence="3">
    <location>
        <begin position="1"/>
        <end position="21"/>
    </location>
</feature>
<evidence type="ECO:0000256" key="1">
    <source>
        <dbReference type="ARBA" id="ARBA00006080"/>
    </source>
</evidence>
<dbReference type="GO" id="GO:0007030">
    <property type="term" value="P:Golgi organization"/>
    <property type="evidence" value="ECO:0007669"/>
    <property type="project" value="UniProtKB-UniRule"/>
</dbReference>
<feature type="region of interest" description="Disordered" evidence="3">
    <location>
        <begin position="1"/>
        <end position="44"/>
    </location>
</feature>
<protein>
    <recommendedName>
        <fullName evidence="2">Vacuolar protein sorting-associated protein 51 homolog</fullName>
    </recommendedName>
</protein>
<evidence type="ECO:0000256" key="2">
    <source>
        <dbReference type="RuleBase" id="RU368010"/>
    </source>
</evidence>
<keyword evidence="5" id="KW-1185">Reference proteome</keyword>
<dbReference type="GO" id="GO:0032456">
    <property type="term" value="P:endocytic recycling"/>
    <property type="evidence" value="ECO:0007669"/>
    <property type="project" value="TreeGrafter"/>
</dbReference>
<name>A0A8H3FFU0_9LECA</name>
<dbReference type="GO" id="GO:0005829">
    <property type="term" value="C:cytosol"/>
    <property type="evidence" value="ECO:0007669"/>
    <property type="project" value="GOC"/>
</dbReference>
<dbReference type="GO" id="GO:0015031">
    <property type="term" value="P:protein transport"/>
    <property type="evidence" value="ECO:0007669"/>
    <property type="project" value="UniProtKB-UniRule"/>
</dbReference>
<dbReference type="GO" id="GO:0048193">
    <property type="term" value="P:Golgi vesicle transport"/>
    <property type="evidence" value="ECO:0007669"/>
    <property type="project" value="TreeGrafter"/>
</dbReference>
<gene>
    <name evidence="4" type="ORF">HETSPECPRED_004163</name>
</gene>
<keyword evidence="2" id="KW-0333">Golgi apparatus</keyword>
<dbReference type="GO" id="GO:0016020">
    <property type="term" value="C:membrane"/>
    <property type="evidence" value="ECO:0007669"/>
    <property type="project" value="TreeGrafter"/>
</dbReference>
<comment type="function">
    <text evidence="2">Acts as component of the GARP complex that is involved in retrograde transport from early and late endosomes to the trans-Golgi network (TGN).</text>
</comment>
<proteinExistence type="inferred from homology"/>
<dbReference type="EMBL" id="CAJPDS010000025">
    <property type="protein sequence ID" value="CAF9920106.1"/>
    <property type="molecule type" value="Genomic_DNA"/>
</dbReference>
<keyword evidence="2" id="KW-0653">Protein transport</keyword>